<reference evidence="12 13" key="1">
    <citation type="submission" date="2021-10" db="EMBL/GenBank/DDBJ databases">
        <authorList>
            <person name="Koch H."/>
        </authorList>
    </citation>
    <scope>NUCLEOTIDE SEQUENCE [LARGE SCALE GENOMIC DNA]</scope>
    <source>
        <strain evidence="12">6680</strain>
    </source>
</reference>
<dbReference type="RefSeq" id="WP_239796660.1">
    <property type="nucleotide sequence ID" value="NZ_OU912926.1"/>
</dbReference>
<protein>
    <recommendedName>
        <fullName evidence="4 11">Lipid-A-disaccharide synthase</fullName>
        <ecNumber evidence="3 11">2.4.1.182</ecNumber>
    </recommendedName>
</protein>
<comment type="function">
    <text evidence="1 11">Condensation of UDP-2,3-diacylglucosamine and 2,3-diacylglucosamine-1-phosphate to form lipid A disaccharide, a precursor of lipid A, a phosphorylated glycolipid that anchors the lipopolysaccharide to the outer membrane of the cell.</text>
</comment>
<dbReference type="InterPro" id="IPR003835">
    <property type="entry name" value="Glyco_trans_19"/>
</dbReference>
<evidence type="ECO:0000256" key="6">
    <source>
        <dbReference type="ARBA" id="ARBA00022556"/>
    </source>
</evidence>
<dbReference type="HAMAP" id="MF_00392">
    <property type="entry name" value="LpxB"/>
    <property type="match status" value="1"/>
</dbReference>
<evidence type="ECO:0000256" key="2">
    <source>
        <dbReference type="ARBA" id="ARBA00007868"/>
    </source>
</evidence>
<evidence type="ECO:0000313" key="13">
    <source>
        <dbReference type="Proteomes" id="UP000839052"/>
    </source>
</evidence>
<evidence type="ECO:0000256" key="11">
    <source>
        <dbReference type="HAMAP-Rule" id="MF_00392"/>
    </source>
</evidence>
<gene>
    <name evidence="11 12" type="primary">lpxB</name>
    <name evidence="12" type="ORF">NTG6680_1518</name>
</gene>
<dbReference type="SUPFAM" id="SSF53756">
    <property type="entry name" value="UDP-Glycosyltransferase/glycogen phosphorylase"/>
    <property type="match status" value="1"/>
</dbReference>
<evidence type="ECO:0000256" key="8">
    <source>
        <dbReference type="ARBA" id="ARBA00022679"/>
    </source>
</evidence>
<accession>A0ABN8ANK3</accession>
<keyword evidence="8 11" id="KW-0808">Transferase</keyword>
<dbReference type="Pfam" id="PF02684">
    <property type="entry name" value="LpxB"/>
    <property type="match status" value="1"/>
</dbReference>
<evidence type="ECO:0000256" key="7">
    <source>
        <dbReference type="ARBA" id="ARBA00022676"/>
    </source>
</evidence>
<dbReference type="PANTHER" id="PTHR30372">
    <property type="entry name" value="LIPID-A-DISACCHARIDE SYNTHASE"/>
    <property type="match status" value="1"/>
</dbReference>
<comment type="pathway">
    <text evidence="11">Bacterial outer membrane biogenesis; LPS lipid A biosynthesis.</text>
</comment>
<keyword evidence="13" id="KW-1185">Reference proteome</keyword>
<evidence type="ECO:0000313" key="12">
    <source>
        <dbReference type="EMBL" id="CAG9932771.1"/>
    </source>
</evidence>
<evidence type="ECO:0000256" key="1">
    <source>
        <dbReference type="ARBA" id="ARBA00002056"/>
    </source>
</evidence>
<evidence type="ECO:0000256" key="10">
    <source>
        <dbReference type="ARBA" id="ARBA00048975"/>
    </source>
</evidence>
<name>A0ABN8ANK3_9PROT</name>
<sequence length="389" mass="43577">MTQQVKVIGIVAGEASGDLLASHMMEELKRAVPSVKFIGIGGPKMQAVGMQVLFPQEKLAVRGYVEVLRHYCEILGIRRKLRAYFYAHPPDLFIGIDAPDFNLDLELKLKEHGIPTVHYISPSIWAWRGERIHKIKRAVSHMLALFPFETPLYEKAGIPVTYVGHPLADILPEVPNRNAMREQMRLPMQSKVFAFLPGSRQSEVRNLALIFINTARVILQKLPEAIFLVPLATIETRRIFEEILRHCGGQNLPIRIQFGHAHDAIIAADVVLVASGTATLEVALLKRPMVITYKMPALSYWLLKPKAYQPYFGLPNILAGKFVVPELFQDNATPENLAQALLNWLSNKEAVTELEAIFTDMHSTLRQGNAHKAAQAILSYLGMQQGANK</sequence>
<keyword evidence="5 11" id="KW-0444">Lipid biosynthesis</keyword>
<keyword evidence="7 11" id="KW-0328">Glycosyltransferase</keyword>
<dbReference type="GO" id="GO:0008915">
    <property type="term" value="F:lipid-A-disaccharide synthase activity"/>
    <property type="evidence" value="ECO:0007669"/>
    <property type="project" value="UniProtKB-EC"/>
</dbReference>
<evidence type="ECO:0000256" key="5">
    <source>
        <dbReference type="ARBA" id="ARBA00022516"/>
    </source>
</evidence>
<dbReference type="PANTHER" id="PTHR30372:SF4">
    <property type="entry name" value="LIPID-A-DISACCHARIDE SYNTHASE, MITOCHONDRIAL-RELATED"/>
    <property type="match status" value="1"/>
</dbReference>
<evidence type="ECO:0000256" key="9">
    <source>
        <dbReference type="ARBA" id="ARBA00023098"/>
    </source>
</evidence>
<keyword evidence="6 11" id="KW-0441">Lipid A biosynthesis</keyword>
<dbReference type="EMBL" id="OU912926">
    <property type="protein sequence ID" value="CAG9932771.1"/>
    <property type="molecule type" value="Genomic_DNA"/>
</dbReference>
<proteinExistence type="inferred from homology"/>
<dbReference type="EC" id="2.4.1.182" evidence="3 11"/>
<comment type="similarity">
    <text evidence="2 11">Belongs to the LpxB family.</text>
</comment>
<keyword evidence="9 11" id="KW-0443">Lipid metabolism</keyword>
<dbReference type="Proteomes" id="UP000839052">
    <property type="component" value="Chromosome"/>
</dbReference>
<evidence type="ECO:0000256" key="3">
    <source>
        <dbReference type="ARBA" id="ARBA00012687"/>
    </source>
</evidence>
<evidence type="ECO:0000256" key="4">
    <source>
        <dbReference type="ARBA" id="ARBA00020902"/>
    </source>
</evidence>
<dbReference type="NCBIfam" id="TIGR00215">
    <property type="entry name" value="lpxB"/>
    <property type="match status" value="1"/>
</dbReference>
<comment type="catalytic activity">
    <reaction evidence="10 11">
        <text>a lipid X + a UDP-2-N,3-O-bis[(3R)-3-hydroxyacyl]-alpha-D-glucosamine = a lipid A disaccharide + UDP + H(+)</text>
        <dbReference type="Rhea" id="RHEA:67828"/>
        <dbReference type="ChEBI" id="CHEBI:15378"/>
        <dbReference type="ChEBI" id="CHEBI:58223"/>
        <dbReference type="ChEBI" id="CHEBI:137748"/>
        <dbReference type="ChEBI" id="CHEBI:176338"/>
        <dbReference type="ChEBI" id="CHEBI:176343"/>
        <dbReference type="EC" id="2.4.1.182"/>
    </reaction>
</comment>
<organism evidence="12 13">
    <name type="scientific">Candidatus Nitrotoga arctica</name>
    <dbReference type="NCBI Taxonomy" id="453162"/>
    <lineage>
        <taxon>Bacteria</taxon>
        <taxon>Pseudomonadati</taxon>
        <taxon>Pseudomonadota</taxon>
        <taxon>Betaproteobacteria</taxon>
        <taxon>Nitrosomonadales</taxon>
        <taxon>Gallionellaceae</taxon>
        <taxon>Candidatus Nitrotoga</taxon>
    </lineage>
</organism>